<dbReference type="Gene3D" id="3.40.50.720">
    <property type="entry name" value="NAD(P)-binding Rossmann-like Domain"/>
    <property type="match status" value="1"/>
</dbReference>
<evidence type="ECO:0000313" key="3">
    <source>
        <dbReference type="Proteomes" id="UP000182945"/>
    </source>
</evidence>
<dbReference type="InterPro" id="IPR052711">
    <property type="entry name" value="Zinc_ADH-like"/>
</dbReference>
<accession>A0AAC9NKT8</accession>
<dbReference type="SUPFAM" id="SSF51735">
    <property type="entry name" value="NAD(P)-binding Rossmann-fold domains"/>
    <property type="match status" value="1"/>
</dbReference>
<evidence type="ECO:0000313" key="2">
    <source>
        <dbReference type="EMBL" id="APC48817.1"/>
    </source>
</evidence>
<dbReference type="SUPFAM" id="SSF50129">
    <property type="entry name" value="GroES-like"/>
    <property type="match status" value="1"/>
</dbReference>
<dbReference type="PANTHER" id="PTHR45033">
    <property type="match status" value="1"/>
</dbReference>
<dbReference type="Gene3D" id="3.90.180.10">
    <property type="entry name" value="Medium-chain alcohol dehydrogenases, catalytic domain"/>
    <property type="match status" value="1"/>
</dbReference>
<dbReference type="InterPro" id="IPR011032">
    <property type="entry name" value="GroES-like_sf"/>
</dbReference>
<proteinExistence type="predicted"/>
<reference evidence="2 3" key="1">
    <citation type="submission" date="2016-11" db="EMBL/GenBank/DDBJ databases">
        <title>Complete genome sequencing of Virgibacillus halodenitrificans PDB-F2.</title>
        <authorList>
            <person name="Sun Z."/>
            <person name="Zhou Y."/>
            <person name="Li H."/>
        </authorList>
    </citation>
    <scope>NUCLEOTIDE SEQUENCE [LARGE SCALE GENOMIC DNA]</scope>
    <source>
        <strain evidence="2 3">PDB-F2</strain>
    </source>
</reference>
<dbReference type="InterPro" id="IPR013154">
    <property type="entry name" value="ADH-like_N"/>
</dbReference>
<dbReference type="SMART" id="SM00829">
    <property type="entry name" value="PKS_ER"/>
    <property type="match status" value="1"/>
</dbReference>
<sequence>MKAFVHEFGELKIKEMPDPVALDNEVVVSLRTAGLNRRDLYIPNRRGEEQDALILGSDGAGIIDSVGKEVTEFQVGDEVIINPALRWDRNSDAPPKGFDILGMPDHGTFAEKIAISAEQVERKPSHLTWDEAGVLALSALTGYRALFTKGEIKKGDTVFIPGAGSGVATYLISFAKNVGAKIIVSSRSQDKLQKAKELGADITLTNDSDWTSKLKKETVDLVIDSVGKATFNRSLEVLKKGGRMVVFGATTEDTIDLDLRAFFYGQYQLFGSTMGSRQELTALLNHIENFSMRPVVDSIYNLDEMQDAFDLLKQNEQFGKIAIKIN</sequence>
<organism evidence="2 3">
    <name type="scientific">Virgibacillus halodenitrificans</name>
    <name type="common">Bacillus halodenitrificans</name>
    <dbReference type="NCBI Taxonomy" id="1482"/>
    <lineage>
        <taxon>Bacteria</taxon>
        <taxon>Bacillati</taxon>
        <taxon>Bacillota</taxon>
        <taxon>Bacilli</taxon>
        <taxon>Bacillales</taxon>
        <taxon>Bacillaceae</taxon>
        <taxon>Virgibacillus</taxon>
    </lineage>
</organism>
<feature type="domain" description="Enoyl reductase (ER)" evidence="1">
    <location>
        <begin position="6"/>
        <end position="323"/>
    </location>
</feature>
<dbReference type="GO" id="GO:0016491">
    <property type="term" value="F:oxidoreductase activity"/>
    <property type="evidence" value="ECO:0007669"/>
    <property type="project" value="InterPro"/>
</dbReference>
<dbReference type="GeneID" id="71515068"/>
<dbReference type="KEGG" id="vhl:BME96_11715"/>
<dbReference type="InterPro" id="IPR036291">
    <property type="entry name" value="NAD(P)-bd_dom_sf"/>
</dbReference>
<dbReference type="EMBL" id="CP017962">
    <property type="protein sequence ID" value="APC48817.1"/>
    <property type="molecule type" value="Genomic_DNA"/>
</dbReference>
<dbReference type="InterPro" id="IPR013149">
    <property type="entry name" value="ADH-like_C"/>
</dbReference>
<dbReference type="InterPro" id="IPR020843">
    <property type="entry name" value="ER"/>
</dbReference>
<dbReference type="Pfam" id="PF08240">
    <property type="entry name" value="ADH_N"/>
    <property type="match status" value="1"/>
</dbReference>
<evidence type="ECO:0000259" key="1">
    <source>
        <dbReference type="SMART" id="SM00829"/>
    </source>
</evidence>
<dbReference type="AlphaFoldDB" id="A0AAC9NKT8"/>
<protein>
    <submittedName>
        <fullName evidence="2">Alcohol dehydrogenase</fullName>
    </submittedName>
</protein>
<dbReference type="RefSeq" id="WP_071649134.1">
    <property type="nucleotide sequence ID" value="NZ_CP017962.1"/>
</dbReference>
<dbReference type="Proteomes" id="UP000182945">
    <property type="component" value="Chromosome"/>
</dbReference>
<dbReference type="Pfam" id="PF00107">
    <property type="entry name" value="ADH_zinc_N"/>
    <property type="match status" value="1"/>
</dbReference>
<gene>
    <name evidence="2" type="ORF">BME96_11715</name>
</gene>
<name>A0AAC9NKT8_VIRHA</name>
<dbReference type="PANTHER" id="PTHR45033:SF3">
    <property type="entry name" value="DEHYDROGENASE, PUTATIVE (AFU_ORTHOLOGUE AFUA_2G13270)-RELATED"/>
    <property type="match status" value="1"/>
</dbReference>